<dbReference type="PROSITE" id="PS50110">
    <property type="entry name" value="RESPONSE_REGULATORY"/>
    <property type="match status" value="1"/>
</dbReference>
<dbReference type="GO" id="GO:0000976">
    <property type="term" value="F:transcription cis-regulatory region binding"/>
    <property type="evidence" value="ECO:0007669"/>
    <property type="project" value="TreeGrafter"/>
</dbReference>
<evidence type="ECO:0000313" key="8">
    <source>
        <dbReference type="EMBL" id="GIO41333.1"/>
    </source>
</evidence>
<dbReference type="EMBL" id="BORS01000003">
    <property type="protein sequence ID" value="GIO41333.1"/>
    <property type="molecule type" value="Genomic_DNA"/>
</dbReference>
<dbReference type="InterPro" id="IPR001789">
    <property type="entry name" value="Sig_transdc_resp-reg_receiver"/>
</dbReference>
<reference evidence="8" key="1">
    <citation type="submission" date="2021-03" db="EMBL/GenBank/DDBJ databases">
        <title>Antimicrobial resistance genes in bacteria isolated from Japanese honey, and their potential for conferring macrolide and lincosamide resistance in the American foulbrood pathogen Paenibacillus larvae.</title>
        <authorList>
            <person name="Okamoto M."/>
            <person name="Kumagai M."/>
            <person name="Kanamori H."/>
            <person name="Takamatsu D."/>
        </authorList>
    </citation>
    <scope>NUCLEOTIDE SEQUENCE</scope>
    <source>
        <strain evidence="8">J41TS4</strain>
    </source>
</reference>
<dbReference type="Proteomes" id="UP000678895">
    <property type="component" value="Unassembled WGS sequence"/>
</dbReference>
<protein>
    <recommendedName>
        <fullName evidence="7">Response regulatory domain-containing protein</fullName>
    </recommendedName>
</protein>
<dbReference type="Gene3D" id="1.10.10.10">
    <property type="entry name" value="Winged helix-like DNA-binding domain superfamily/Winged helix DNA-binding domain"/>
    <property type="match status" value="1"/>
</dbReference>
<dbReference type="InterPro" id="IPR039420">
    <property type="entry name" value="WalR-like"/>
</dbReference>
<dbReference type="AlphaFoldDB" id="A0A919Y0Y7"/>
<dbReference type="RefSeq" id="WP_301625486.1">
    <property type="nucleotide sequence ID" value="NZ_BORS01000003.1"/>
</dbReference>
<dbReference type="GO" id="GO:0032993">
    <property type="term" value="C:protein-DNA complex"/>
    <property type="evidence" value="ECO:0007669"/>
    <property type="project" value="TreeGrafter"/>
</dbReference>
<dbReference type="GO" id="GO:0006355">
    <property type="term" value="P:regulation of DNA-templated transcription"/>
    <property type="evidence" value="ECO:0007669"/>
    <property type="project" value="InterPro"/>
</dbReference>
<proteinExistence type="predicted"/>
<accession>A0A919Y0Y7</accession>
<evidence type="ECO:0000256" key="5">
    <source>
        <dbReference type="ARBA" id="ARBA00023163"/>
    </source>
</evidence>
<dbReference type="GO" id="GO:0005829">
    <property type="term" value="C:cytosol"/>
    <property type="evidence" value="ECO:0007669"/>
    <property type="project" value="TreeGrafter"/>
</dbReference>
<dbReference type="PANTHER" id="PTHR48111">
    <property type="entry name" value="REGULATOR OF RPOS"/>
    <property type="match status" value="1"/>
</dbReference>
<dbReference type="SMART" id="SM00448">
    <property type="entry name" value="REC"/>
    <property type="match status" value="1"/>
</dbReference>
<comment type="caution">
    <text evidence="8">The sequence shown here is derived from an EMBL/GenBank/DDBJ whole genome shotgun (WGS) entry which is preliminary data.</text>
</comment>
<organism evidence="8 9">
    <name type="scientific">Paenibacillus apis</name>
    <dbReference type="NCBI Taxonomy" id="1792174"/>
    <lineage>
        <taxon>Bacteria</taxon>
        <taxon>Bacillati</taxon>
        <taxon>Bacillota</taxon>
        <taxon>Bacilli</taxon>
        <taxon>Bacillales</taxon>
        <taxon>Paenibacillaceae</taxon>
        <taxon>Paenibacillus</taxon>
    </lineage>
</organism>
<keyword evidence="1 6" id="KW-0597">Phosphoprotein</keyword>
<evidence type="ECO:0000256" key="2">
    <source>
        <dbReference type="ARBA" id="ARBA00023012"/>
    </source>
</evidence>
<dbReference type="SUPFAM" id="SSF52172">
    <property type="entry name" value="CheY-like"/>
    <property type="match status" value="1"/>
</dbReference>
<gene>
    <name evidence="8" type="ORF">J41TS4_10910</name>
</gene>
<name>A0A919Y0Y7_9BACL</name>
<evidence type="ECO:0000256" key="1">
    <source>
        <dbReference type="ARBA" id="ARBA00022553"/>
    </source>
</evidence>
<keyword evidence="4" id="KW-0238">DNA-binding</keyword>
<feature type="domain" description="Response regulatory" evidence="7">
    <location>
        <begin position="3"/>
        <end position="117"/>
    </location>
</feature>
<dbReference type="InterPro" id="IPR016032">
    <property type="entry name" value="Sig_transdc_resp-reg_C-effctor"/>
</dbReference>
<dbReference type="GO" id="GO:0000156">
    <property type="term" value="F:phosphorelay response regulator activity"/>
    <property type="evidence" value="ECO:0007669"/>
    <property type="project" value="TreeGrafter"/>
</dbReference>
<sequence length="254" mass="30108">MWKIMIVEDERPILDLHARLLESYGPFLIVGRFESPFDALQEIPKLDLDAILLDVEMPRMTGLQLAQSLVENGIDVPVIFTTAYQQYAVQAFRVQALDYILKPMTPNMVKQLDERLQKYYGQRPKQVPKNRLNVQLYGDAFVKAGGQLVKWPTRITEELFYYFLLHENKLCHKLRIIDDLWMNVEEKRAFSNLYNTIYRMRQLFMELDVPIVIDRVNHGYIMHTNNNITFEPKEKEDDLLLESKGYLWAYRWGE</sequence>
<keyword evidence="2" id="KW-0902">Two-component regulatory system</keyword>
<dbReference type="SUPFAM" id="SSF46894">
    <property type="entry name" value="C-terminal effector domain of the bipartite response regulators"/>
    <property type="match status" value="1"/>
</dbReference>
<evidence type="ECO:0000259" key="7">
    <source>
        <dbReference type="PROSITE" id="PS50110"/>
    </source>
</evidence>
<evidence type="ECO:0000256" key="6">
    <source>
        <dbReference type="PROSITE-ProRule" id="PRU00169"/>
    </source>
</evidence>
<evidence type="ECO:0000313" key="9">
    <source>
        <dbReference type="Proteomes" id="UP000678895"/>
    </source>
</evidence>
<keyword evidence="5" id="KW-0804">Transcription</keyword>
<evidence type="ECO:0000256" key="3">
    <source>
        <dbReference type="ARBA" id="ARBA00023015"/>
    </source>
</evidence>
<dbReference type="Gene3D" id="3.40.50.2300">
    <property type="match status" value="1"/>
</dbReference>
<keyword evidence="9" id="KW-1185">Reference proteome</keyword>
<feature type="modified residue" description="4-aspartylphosphate" evidence="6">
    <location>
        <position position="54"/>
    </location>
</feature>
<evidence type="ECO:0000256" key="4">
    <source>
        <dbReference type="ARBA" id="ARBA00023125"/>
    </source>
</evidence>
<dbReference type="Pfam" id="PF00072">
    <property type="entry name" value="Response_reg"/>
    <property type="match status" value="1"/>
</dbReference>
<keyword evidence="3" id="KW-0805">Transcription regulation</keyword>
<dbReference type="InterPro" id="IPR036388">
    <property type="entry name" value="WH-like_DNA-bd_sf"/>
</dbReference>
<dbReference type="InterPro" id="IPR011006">
    <property type="entry name" value="CheY-like_superfamily"/>
</dbReference>
<dbReference type="PANTHER" id="PTHR48111:SF17">
    <property type="entry name" value="TRANSCRIPTIONAL REGULATORY PROTEIN YPDB"/>
    <property type="match status" value="1"/>
</dbReference>